<dbReference type="PANTHER" id="PTHR48090:SF3">
    <property type="entry name" value="UNDECAPRENYL-PHOSPHATE 4-DEOXY-4-FORMAMIDO-L-ARABINOSE TRANSFERASE"/>
    <property type="match status" value="1"/>
</dbReference>
<dbReference type="InterPro" id="IPR001173">
    <property type="entry name" value="Glyco_trans_2-like"/>
</dbReference>
<feature type="transmembrane region" description="Helical" evidence="8">
    <location>
        <begin position="269"/>
        <end position="291"/>
    </location>
</feature>
<reference evidence="10" key="1">
    <citation type="submission" date="2016-01" db="EMBL/GenBank/DDBJ databases">
        <authorList>
            <person name="Peeters C."/>
        </authorList>
    </citation>
    <scope>NUCLEOTIDE SEQUENCE</scope>
    <source>
        <strain evidence="10">LMG 29321</strain>
    </source>
</reference>
<dbReference type="GO" id="GO:0005886">
    <property type="term" value="C:plasma membrane"/>
    <property type="evidence" value="ECO:0007669"/>
    <property type="project" value="TreeGrafter"/>
</dbReference>
<keyword evidence="5" id="KW-0448">Lipopolysaccharide biosynthesis</keyword>
<gene>
    <name evidence="10" type="ORF">AWB78_06987</name>
</gene>
<name>A0A158EC67_9BURK</name>
<dbReference type="InterPro" id="IPR050256">
    <property type="entry name" value="Glycosyltransferase_2"/>
</dbReference>
<dbReference type="PANTHER" id="PTHR48090">
    <property type="entry name" value="UNDECAPRENYL-PHOSPHATE 4-DEOXY-4-FORMAMIDO-L-ARABINOSE TRANSFERASE-RELATED"/>
    <property type="match status" value="1"/>
</dbReference>
<keyword evidence="3 10" id="KW-0808">Transferase</keyword>
<comment type="caution">
    <text evidence="10">The sequence shown here is derived from an EMBL/GenBank/DDBJ whole genome shotgun (WGS) entry which is preliminary data.</text>
</comment>
<dbReference type="Proteomes" id="UP000071859">
    <property type="component" value="Unassembled WGS sequence"/>
</dbReference>
<dbReference type="RefSeq" id="WP_062611056.1">
    <property type="nucleotide sequence ID" value="NZ_FCOX02000064.1"/>
</dbReference>
<evidence type="ECO:0000256" key="8">
    <source>
        <dbReference type="SAM" id="Phobius"/>
    </source>
</evidence>
<evidence type="ECO:0000256" key="4">
    <source>
        <dbReference type="ARBA" id="ARBA00022692"/>
    </source>
</evidence>
<evidence type="ECO:0000256" key="3">
    <source>
        <dbReference type="ARBA" id="ARBA00022679"/>
    </source>
</evidence>
<dbReference type="InterPro" id="IPR029044">
    <property type="entry name" value="Nucleotide-diphossugar_trans"/>
</dbReference>
<dbReference type="SUPFAM" id="SSF53448">
    <property type="entry name" value="Nucleotide-diphospho-sugar transferases"/>
    <property type="match status" value="1"/>
</dbReference>
<dbReference type="OrthoDB" id="8617393at2"/>
<keyword evidence="11" id="KW-1185">Reference proteome</keyword>
<evidence type="ECO:0000259" key="9">
    <source>
        <dbReference type="Pfam" id="PF00535"/>
    </source>
</evidence>
<keyword evidence="1" id="KW-1003">Cell membrane</keyword>
<evidence type="ECO:0000256" key="2">
    <source>
        <dbReference type="ARBA" id="ARBA00022676"/>
    </source>
</evidence>
<keyword evidence="2" id="KW-0328">Glycosyltransferase</keyword>
<feature type="domain" description="Glycosyltransferase 2-like" evidence="9">
    <location>
        <begin position="9"/>
        <end position="141"/>
    </location>
</feature>
<feature type="transmembrane region" description="Helical" evidence="8">
    <location>
        <begin position="236"/>
        <end position="257"/>
    </location>
</feature>
<organism evidence="10 11">
    <name type="scientific">Caballeronia calidae</name>
    <dbReference type="NCBI Taxonomy" id="1777139"/>
    <lineage>
        <taxon>Bacteria</taxon>
        <taxon>Pseudomonadati</taxon>
        <taxon>Pseudomonadota</taxon>
        <taxon>Betaproteobacteria</taxon>
        <taxon>Burkholderiales</taxon>
        <taxon>Burkholderiaceae</taxon>
        <taxon>Caballeronia</taxon>
    </lineage>
</organism>
<evidence type="ECO:0000256" key="6">
    <source>
        <dbReference type="ARBA" id="ARBA00022989"/>
    </source>
</evidence>
<dbReference type="AlphaFoldDB" id="A0A158EC67"/>
<proteinExistence type="predicted"/>
<protein>
    <submittedName>
        <fullName evidence="10">Glycosyl transferase family protein</fullName>
    </submittedName>
</protein>
<dbReference type="Gene3D" id="3.90.550.10">
    <property type="entry name" value="Spore Coat Polysaccharide Biosynthesis Protein SpsA, Chain A"/>
    <property type="match status" value="1"/>
</dbReference>
<keyword evidence="7 8" id="KW-0472">Membrane</keyword>
<dbReference type="GO" id="GO:0009103">
    <property type="term" value="P:lipopolysaccharide biosynthetic process"/>
    <property type="evidence" value="ECO:0007669"/>
    <property type="project" value="UniProtKB-KW"/>
</dbReference>
<keyword evidence="6 8" id="KW-1133">Transmembrane helix</keyword>
<evidence type="ECO:0000256" key="5">
    <source>
        <dbReference type="ARBA" id="ARBA00022985"/>
    </source>
</evidence>
<keyword evidence="4 8" id="KW-0812">Transmembrane</keyword>
<dbReference type="Pfam" id="PF00535">
    <property type="entry name" value="Glycos_transf_2"/>
    <property type="match status" value="1"/>
</dbReference>
<sequence>MVPFPILLSVVLLVRNRGPELGAIVDEVAKTVSGLVSDYELIIVDNASEDDSVAVLRQLTAESGQPNLQVYALTKEVDADTAFWAGLENGLGDFVAVLDPMLDDISILTVMLEKATGGIDIVLANNQRKPAQSAPYRFAHGAFNLLYRYFSGASLASDAPQFRVISKRIVNFILQHPQPAITYRHLPITGGFSRQTLQYSSPPKTHGTKRLGESIDRGVRLLVSTTRAPMRLVTTLSLFGAGANLLYSVYVVFIALFKPHVAEGWVSLSLQQSGMFFLLSLVLLVLAEYILHMASLSTDGPLYHVGQEFTSARMTRREKLNIEDVSLAPEHRPNPSAARIS</sequence>
<accession>A0A158EC67</accession>
<evidence type="ECO:0000313" key="11">
    <source>
        <dbReference type="Proteomes" id="UP000071859"/>
    </source>
</evidence>
<evidence type="ECO:0000256" key="7">
    <source>
        <dbReference type="ARBA" id="ARBA00023136"/>
    </source>
</evidence>
<dbReference type="GO" id="GO:0016757">
    <property type="term" value="F:glycosyltransferase activity"/>
    <property type="evidence" value="ECO:0007669"/>
    <property type="project" value="UniProtKB-KW"/>
</dbReference>
<evidence type="ECO:0000313" key="10">
    <source>
        <dbReference type="EMBL" id="SAL04482.1"/>
    </source>
</evidence>
<evidence type="ECO:0000256" key="1">
    <source>
        <dbReference type="ARBA" id="ARBA00022475"/>
    </source>
</evidence>
<dbReference type="EMBL" id="FCOX02000064">
    <property type="protein sequence ID" value="SAL04482.1"/>
    <property type="molecule type" value="Genomic_DNA"/>
</dbReference>